<sequence>MELEVTYDEFLQMYPPLKTEFFKLIPKVLSEYYFVRYRPPFLILSDNPDNFDDVDTGELLDLYDLLQDYKNIYKQSFHLIKQFFYITQFQEDFLVSKDGNDTGIMIFGPFSPKKVILLGILKEFRQNKYQFLKIMKGIKDNLDDFMSKNK</sequence>
<evidence type="ECO:0000313" key="1">
    <source>
        <dbReference type="EMBL" id="KRW99740.1"/>
    </source>
</evidence>
<dbReference type="OMA" id="YTNTLID"/>
<keyword evidence="2" id="KW-1185">Reference proteome</keyword>
<dbReference type="EMBL" id="LDAU01000204">
    <property type="protein sequence ID" value="KRW99740.1"/>
    <property type="molecule type" value="Genomic_DNA"/>
</dbReference>
<dbReference type="InParanoid" id="A0A0V0QBV6"/>
<comment type="caution">
    <text evidence="1">The sequence shown here is derived from an EMBL/GenBank/DDBJ whole genome shotgun (WGS) entry which is preliminary data.</text>
</comment>
<dbReference type="AlphaFoldDB" id="A0A0V0QBV6"/>
<name>A0A0V0QBV6_PSEPJ</name>
<organism evidence="1 2">
    <name type="scientific">Pseudocohnilembus persalinus</name>
    <name type="common">Ciliate</name>
    <dbReference type="NCBI Taxonomy" id="266149"/>
    <lineage>
        <taxon>Eukaryota</taxon>
        <taxon>Sar</taxon>
        <taxon>Alveolata</taxon>
        <taxon>Ciliophora</taxon>
        <taxon>Intramacronucleata</taxon>
        <taxon>Oligohymenophorea</taxon>
        <taxon>Scuticociliatia</taxon>
        <taxon>Philasterida</taxon>
        <taxon>Pseudocohnilembidae</taxon>
        <taxon>Pseudocohnilembus</taxon>
    </lineage>
</organism>
<dbReference type="Proteomes" id="UP000054937">
    <property type="component" value="Unassembled WGS sequence"/>
</dbReference>
<gene>
    <name evidence="1" type="ORF">PPERSA_07817</name>
</gene>
<accession>A0A0V0QBV6</accession>
<reference evidence="1 2" key="1">
    <citation type="journal article" date="2015" name="Sci. Rep.">
        <title>Genome of the facultative scuticociliatosis pathogen Pseudocohnilembus persalinus provides insight into its virulence through horizontal gene transfer.</title>
        <authorList>
            <person name="Xiong J."/>
            <person name="Wang G."/>
            <person name="Cheng J."/>
            <person name="Tian M."/>
            <person name="Pan X."/>
            <person name="Warren A."/>
            <person name="Jiang C."/>
            <person name="Yuan D."/>
            <person name="Miao W."/>
        </authorList>
    </citation>
    <scope>NUCLEOTIDE SEQUENCE [LARGE SCALE GENOMIC DNA]</scope>
    <source>
        <strain evidence="1">36N120E</strain>
    </source>
</reference>
<evidence type="ECO:0000313" key="2">
    <source>
        <dbReference type="Proteomes" id="UP000054937"/>
    </source>
</evidence>
<proteinExistence type="predicted"/>
<protein>
    <submittedName>
        <fullName evidence="1">Uncharacterized protein</fullName>
    </submittedName>
</protein>